<dbReference type="InterPro" id="IPR036249">
    <property type="entry name" value="Thioredoxin-like_sf"/>
</dbReference>
<keyword evidence="3" id="KW-1185">Reference proteome</keyword>
<keyword evidence="1" id="KW-0813">Transport</keyword>
<keyword evidence="1" id="KW-0249">Electron transport</keyword>
<comment type="similarity">
    <text evidence="1">Belongs to the glutaredoxin family.</text>
</comment>
<evidence type="ECO:0000313" key="2">
    <source>
        <dbReference type="EMBL" id="KZP01511.1"/>
    </source>
</evidence>
<dbReference type="OrthoDB" id="429967at2759"/>
<dbReference type="STRING" id="1330018.A0A167S248"/>
<name>A0A167S248_CALVF</name>
<protein>
    <recommendedName>
        <fullName evidence="1">Glutaredoxin-like protein</fullName>
    </recommendedName>
</protein>
<proteinExistence type="inferred from homology"/>
<dbReference type="Pfam" id="PF05768">
    <property type="entry name" value="Glrx-like"/>
    <property type="match status" value="1"/>
</dbReference>
<dbReference type="SUPFAM" id="SSF52833">
    <property type="entry name" value="Thioredoxin-like"/>
    <property type="match status" value="1"/>
</dbReference>
<dbReference type="InterPro" id="IPR008554">
    <property type="entry name" value="Glutaredoxin-like"/>
</dbReference>
<dbReference type="InterPro" id="IPR052565">
    <property type="entry name" value="Glutaredoxin-like_YDR286C"/>
</dbReference>
<reference evidence="2 3" key="1">
    <citation type="journal article" date="2016" name="Mol. Biol. Evol.">
        <title>Comparative Genomics of Early-Diverging Mushroom-Forming Fungi Provides Insights into the Origins of Lignocellulose Decay Capabilities.</title>
        <authorList>
            <person name="Nagy L.G."/>
            <person name="Riley R."/>
            <person name="Tritt A."/>
            <person name="Adam C."/>
            <person name="Daum C."/>
            <person name="Floudas D."/>
            <person name="Sun H."/>
            <person name="Yadav J.S."/>
            <person name="Pangilinan J."/>
            <person name="Larsson K.H."/>
            <person name="Matsuura K."/>
            <person name="Barry K."/>
            <person name="Labutti K."/>
            <person name="Kuo R."/>
            <person name="Ohm R.A."/>
            <person name="Bhattacharya S.S."/>
            <person name="Shirouzu T."/>
            <person name="Yoshinaga Y."/>
            <person name="Martin F.M."/>
            <person name="Grigoriev I.V."/>
            <person name="Hibbett D.S."/>
        </authorList>
    </citation>
    <scope>NUCLEOTIDE SEQUENCE [LARGE SCALE GENOMIC DNA]</scope>
    <source>
        <strain evidence="2 3">TUFC12733</strain>
    </source>
</reference>
<organism evidence="2 3">
    <name type="scientific">Calocera viscosa (strain TUFC12733)</name>
    <dbReference type="NCBI Taxonomy" id="1330018"/>
    <lineage>
        <taxon>Eukaryota</taxon>
        <taxon>Fungi</taxon>
        <taxon>Dikarya</taxon>
        <taxon>Basidiomycota</taxon>
        <taxon>Agaricomycotina</taxon>
        <taxon>Dacrymycetes</taxon>
        <taxon>Dacrymycetales</taxon>
        <taxon>Dacrymycetaceae</taxon>
        <taxon>Calocera</taxon>
    </lineage>
</organism>
<accession>A0A167S248</accession>
<dbReference type="AlphaFoldDB" id="A0A167S248"/>
<evidence type="ECO:0000313" key="3">
    <source>
        <dbReference type="Proteomes" id="UP000076738"/>
    </source>
</evidence>
<dbReference type="Proteomes" id="UP000076738">
    <property type="component" value="Unassembled WGS sequence"/>
</dbReference>
<gene>
    <name evidence="2" type="ORF">CALVIDRAFT_551911</name>
</gene>
<evidence type="ECO:0000256" key="1">
    <source>
        <dbReference type="RuleBase" id="RU363082"/>
    </source>
</evidence>
<dbReference type="EMBL" id="KV417266">
    <property type="protein sequence ID" value="KZP01511.1"/>
    <property type="molecule type" value="Genomic_DNA"/>
</dbReference>
<sequence length="100" mass="11767">MSRARLPRLTLFSGPCCSLCDVAKEELAKVRSQAPFSLQVVDIHSPGQDKWKRLYQYDIPVLHLEDQMIMKHRMEPERLVKRLEEWSRVWKEEAEGEGKT</sequence>
<dbReference type="Gene3D" id="3.40.30.10">
    <property type="entry name" value="Glutaredoxin"/>
    <property type="match status" value="1"/>
</dbReference>
<dbReference type="PANTHER" id="PTHR33558:SF1">
    <property type="entry name" value="GLUTAREDOXIN-LIKE PROTEIN C5ORF63 HOMOLOG"/>
    <property type="match status" value="1"/>
</dbReference>
<dbReference type="PANTHER" id="PTHR33558">
    <property type="entry name" value="GLUTAREDOXIN-LIKE PROTEIN C5ORF63 HOMOLOG"/>
    <property type="match status" value="1"/>
</dbReference>